<keyword evidence="4" id="KW-0779">Telomere</keyword>
<dbReference type="Pfam" id="PF10341">
    <property type="entry name" value="TPP1"/>
    <property type="match status" value="1"/>
</dbReference>
<evidence type="ECO:0000259" key="7">
    <source>
        <dbReference type="Pfam" id="PF10341"/>
    </source>
</evidence>
<evidence type="ECO:0000313" key="9">
    <source>
        <dbReference type="Proteomes" id="UP000694680"/>
    </source>
</evidence>
<comment type="subcellular location">
    <subcellularLocation>
        <location evidence="2">Chromosome</location>
        <location evidence="2">Telomere</location>
    </subcellularLocation>
    <subcellularLocation>
        <location evidence="1">Nucleus</location>
    </subcellularLocation>
</comment>
<reference evidence="8" key="2">
    <citation type="submission" date="2025-08" db="UniProtKB">
        <authorList>
            <consortium name="Ensembl"/>
        </authorList>
    </citation>
    <scope>IDENTIFICATION</scope>
</reference>
<dbReference type="GO" id="GO:0007004">
    <property type="term" value="P:telomere maintenance via telomerase"/>
    <property type="evidence" value="ECO:0007669"/>
    <property type="project" value="InterPro"/>
</dbReference>
<dbReference type="InterPro" id="IPR028631">
    <property type="entry name" value="ACD"/>
</dbReference>
<feature type="compositionally biased region" description="Polar residues" evidence="6">
    <location>
        <begin position="389"/>
        <end position="399"/>
    </location>
</feature>
<dbReference type="InterPro" id="IPR019437">
    <property type="entry name" value="TPP1/Est3"/>
</dbReference>
<proteinExistence type="predicted"/>
<dbReference type="PANTHER" id="PTHR14487:SF3">
    <property type="entry name" value="ADRENOCORTICAL DYSPLASIA PROTEIN HOMOLOG"/>
    <property type="match status" value="1"/>
</dbReference>
<evidence type="ECO:0000256" key="3">
    <source>
        <dbReference type="ARBA" id="ARBA00022454"/>
    </source>
</evidence>
<dbReference type="GO" id="GO:0016233">
    <property type="term" value="P:telomere capping"/>
    <property type="evidence" value="ECO:0007669"/>
    <property type="project" value="InterPro"/>
</dbReference>
<evidence type="ECO:0000313" key="8">
    <source>
        <dbReference type="Ensembl" id="ENSGWIP00000000932.1"/>
    </source>
</evidence>
<dbReference type="GO" id="GO:0070187">
    <property type="term" value="C:shelterin complex"/>
    <property type="evidence" value="ECO:0007669"/>
    <property type="project" value="InterPro"/>
</dbReference>
<feature type="region of interest" description="Disordered" evidence="6">
    <location>
        <begin position="375"/>
        <end position="399"/>
    </location>
</feature>
<reference evidence="8" key="3">
    <citation type="submission" date="2025-09" db="UniProtKB">
        <authorList>
            <consortium name="Ensembl"/>
        </authorList>
    </citation>
    <scope>IDENTIFICATION</scope>
</reference>
<dbReference type="GO" id="GO:0042162">
    <property type="term" value="F:telomeric DNA binding"/>
    <property type="evidence" value="ECO:0007669"/>
    <property type="project" value="InterPro"/>
</dbReference>
<feature type="domain" description="Shelterin complex subunit TPP1/Est3" evidence="7">
    <location>
        <begin position="26"/>
        <end position="147"/>
    </location>
</feature>
<gene>
    <name evidence="8" type="primary">acd</name>
</gene>
<keyword evidence="3" id="KW-0158">Chromosome</keyword>
<dbReference type="Ensembl" id="ENSGWIT00000001014.1">
    <property type="protein sequence ID" value="ENSGWIP00000000932.1"/>
    <property type="gene ID" value="ENSGWIG00000000584.1"/>
</dbReference>
<dbReference type="GO" id="GO:0032211">
    <property type="term" value="P:negative regulation of telomere maintenance via telomerase"/>
    <property type="evidence" value="ECO:0007669"/>
    <property type="project" value="TreeGrafter"/>
</dbReference>
<sequence length="444" mass="49559">MLRTVRSKVSPWIEALILSGDRGHLQAHVIGVGQMTQSQQAHASEGPTGLLFLSDGVLQIPAVLTTAAWEKLQEQEDRECFTSLLNTTVCIQDYQLQFHMAPEQTRCRFFLSVGELVTTSAGPVKHSPPYCTVMPSVRTKICRTWRALQGQEESQRSQQWGFDLSELLGEWQYDCLQSVLQDVRKRLLTGSPQPSTSAYRPPSTYVATGWDVDRVTYKDEEGFSVPVNCLLIREAEQLQTDAVGRNSPKLSKPSVEESVWWMTESAAVEPVCDSSESSPLPEDNEMHEDRLAGRDSNSAAIAMTTSTQIHSSTFIPPYQKQLISPTAITSATQHRKRRQSGVSPEMETSAEQEEELVSGSPPSWLFITQSRESEGECSSVVPKQKKLRTSPNTHSDGTQFSYSYRAIGQNLQDFSGFRVADSLLQWAVKYLLLPKKKDDPPNVL</sequence>
<keyword evidence="5" id="KW-0539">Nucleus</keyword>
<evidence type="ECO:0000256" key="4">
    <source>
        <dbReference type="ARBA" id="ARBA00022895"/>
    </source>
</evidence>
<accession>A0A8C5FY79</accession>
<evidence type="ECO:0000256" key="5">
    <source>
        <dbReference type="ARBA" id="ARBA00023242"/>
    </source>
</evidence>
<feature type="region of interest" description="Disordered" evidence="6">
    <location>
        <begin position="328"/>
        <end position="362"/>
    </location>
</feature>
<dbReference type="GO" id="GO:0005697">
    <property type="term" value="C:telomerase holoenzyme complex"/>
    <property type="evidence" value="ECO:0007669"/>
    <property type="project" value="InterPro"/>
</dbReference>
<dbReference type="GO" id="GO:0070198">
    <property type="term" value="P:protein localization to chromosome, telomeric region"/>
    <property type="evidence" value="ECO:0007669"/>
    <property type="project" value="TreeGrafter"/>
</dbReference>
<dbReference type="PANTHER" id="PTHR14487">
    <property type="entry name" value="ADRENOCORTICAL DYSPLASIA PROTEIN ACD"/>
    <property type="match status" value="1"/>
</dbReference>
<evidence type="ECO:0000256" key="2">
    <source>
        <dbReference type="ARBA" id="ARBA00004574"/>
    </source>
</evidence>
<protein>
    <submittedName>
        <fullName evidence="8">Uncharacterized LOC114465389</fullName>
    </submittedName>
</protein>
<keyword evidence="9" id="KW-1185">Reference proteome</keyword>
<dbReference type="AlphaFoldDB" id="A0A8C5FY79"/>
<evidence type="ECO:0000256" key="1">
    <source>
        <dbReference type="ARBA" id="ARBA00004123"/>
    </source>
</evidence>
<reference evidence="8" key="1">
    <citation type="submission" date="2020-06" db="EMBL/GenBank/DDBJ databases">
        <authorList>
            <consortium name="Wellcome Sanger Institute Data Sharing"/>
        </authorList>
    </citation>
    <scope>NUCLEOTIDE SEQUENCE [LARGE SCALE GENOMIC DNA]</scope>
</reference>
<name>A0A8C5FY79_GOUWI</name>
<feature type="region of interest" description="Disordered" evidence="6">
    <location>
        <begin position="271"/>
        <end position="291"/>
    </location>
</feature>
<dbReference type="Proteomes" id="UP000694680">
    <property type="component" value="Chromosome 6"/>
</dbReference>
<organism evidence="8 9">
    <name type="scientific">Gouania willdenowi</name>
    <name type="common">Blunt-snouted clingfish</name>
    <name type="synonym">Lepadogaster willdenowi</name>
    <dbReference type="NCBI Taxonomy" id="441366"/>
    <lineage>
        <taxon>Eukaryota</taxon>
        <taxon>Metazoa</taxon>
        <taxon>Chordata</taxon>
        <taxon>Craniata</taxon>
        <taxon>Vertebrata</taxon>
        <taxon>Euteleostomi</taxon>
        <taxon>Actinopterygii</taxon>
        <taxon>Neopterygii</taxon>
        <taxon>Teleostei</taxon>
        <taxon>Neoteleostei</taxon>
        <taxon>Acanthomorphata</taxon>
        <taxon>Ovalentaria</taxon>
        <taxon>Blenniimorphae</taxon>
        <taxon>Blenniiformes</taxon>
        <taxon>Gobiesocoidei</taxon>
        <taxon>Gobiesocidae</taxon>
        <taxon>Gobiesocinae</taxon>
        <taxon>Gouania</taxon>
    </lineage>
</organism>
<dbReference type="Gene3D" id="2.40.50.960">
    <property type="match status" value="1"/>
</dbReference>
<evidence type="ECO:0000256" key="6">
    <source>
        <dbReference type="SAM" id="MobiDB-lite"/>
    </source>
</evidence>